<evidence type="ECO:0000259" key="5">
    <source>
        <dbReference type="Pfam" id="PF13193"/>
    </source>
</evidence>
<dbReference type="NCBIfam" id="TIGR02275">
    <property type="entry name" value="DHB_AMP_lig"/>
    <property type="match status" value="1"/>
</dbReference>
<dbReference type="FunFam" id="3.40.50.980:FF:000003">
    <property type="entry name" value="Vibriobactin-specific 2,3-dihydroxybenzoate-AMP ligase"/>
    <property type="match status" value="1"/>
</dbReference>
<dbReference type="Proteomes" id="UP000016714">
    <property type="component" value="Chromosome 1"/>
</dbReference>
<evidence type="ECO:0000256" key="1">
    <source>
        <dbReference type="ARBA" id="ARBA00004924"/>
    </source>
</evidence>
<gene>
    <name evidence="6" type="ORF">N646_0826</name>
</gene>
<name>A0A2I3C4T2_VIBAX</name>
<sequence length="539" mass="59637">MTNIQHTLDFTPWPQESARYYRAKGYWQDKTLFDHLLDSVKTHPDALAIISGECSYTFQQLHDKVTQLAAGFITLGLKSGDNVVMQISNRAEFYICFFALTMQGIKPVVALPAHRTLELSYFCRHAQAKAYIFSDDTPGFDAQKTALTLQDECASLSYLIHTDQSVDSQITELSTLYEAQGIAQNSNANHVAFFQLSGGTTGTPKLIPRTHNDYAYSVIASNAICNFSEQTRYLCVLPAAHNFPLSSPGALGVFFAGGCVVLAQDSSPQNAFKLIEQHRITVSALVPPLALLWMKHAETADDDISSLKFVQVGGAKFSETTARELPNKLNCQLQQVFGMAEGLVNYTRLDDPIDVIVKTQGRPMSPDDEVLVVDDEGKPVPVGEEGALLTRGPYTIQGYFRAKEHNQRSFNAERFYATGDLVRLTSDGNIIVTGRDKDQINRGGEKIAAEEVENLILQHDSVHDVALVAIPDEFLGERSCAIIVPESNQKPKPVELKRFLHSQGLAQFKIPDQIHFAEALPKTPVGKINKKVLREQFSS</sequence>
<feature type="domain" description="AMP-dependent synthetase/ligase" evidence="4">
    <location>
        <begin position="39"/>
        <end position="400"/>
    </location>
</feature>
<dbReference type="GO" id="GO:0006631">
    <property type="term" value="P:fatty acid metabolic process"/>
    <property type="evidence" value="ECO:0007669"/>
    <property type="project" value="TreeGrafter"/>
</dbReference>
<evidence type="ECO:0000313" key="7">
    <source>
        <dbReference type="Proteomes" id="UP000016714"/>
    </source>
</evidence>
<evidence type="ECO:0000256" key="3">
    <source>
        <dbReference type="ARBA" id="ARBA00022598"/>
    </source>
</evidence>
<evidence type="ECO:0000313" key="6">
    <source>
        <dbReference type="EMBL" id="AGV16659.1"/>
    </source>
</evidence>
<dbReference type="EMBL" id="CP006718">
    <property type="protein sequence ID" value="AGV16659.1"/>
    <property type="molecule type" value="Genomic_DNA"/>
</dbReference>
<accession>A0A2I3C4T2</accession>
<dbReference type="FunFam" id="2.30.38.10:FF:000003">
    <property type="entry name" value="Vibriobactin-specific 2,3-dihydroxybenzoate-AMP ligase"/>
    <property type="match status" value="1"/>
</dbReference>
<dbReference type="KEGG" id="vag:N646_0826"/>
<comment type="pathway">
    <text evidence="1">Siderophore biosynthesis.</text>
</comment>
<evidence type="ECO:0000256" key="2">
    <source>
        <dbReference type="ARBA" id="ARBA00006432"/>
    </source>
</evidence>
<dbReference type="RefSeq" id="WP_017821446.1">
    <property type="nucleotide sequence ID" value="NC_022349.1"/>
</dbReference>
<dbReference type="Pfam" id="PF00501">
    <property type="entry name" value="AMP-binding"/>
    <property type="match status" value="1"/>
</dbReference>
<dbReference type="Gene3D" id="3.40.50.980">
    <property type="match status" value="2"/>
</dbReference>
<dbReference type="InterPro" id="IPR025110">
    <property type="entry name" value="AMP-bd_C"/>
</dbReference>
<dbReference type="GO" id="GO:0031956">
    <property type="term" value="F:medium-chain fatty acid-CoA ligase activity"/>
    <property type="evidence" value="ECO:0007669"/>
    <property type="project" value="TreeGrafter"/>
</dbReference>
<dbReference type="Gene3D" id="2.30.38.10">
    <property type="entry name" value="Luciferase, Domain 3"/>
    <property type="match status" value="1"/>
</dbReference>
<feature type="domain" description="AMP-binding enzyme C-terminal" evidence="5">
    <location>
        <begin position="451"/>
        <end position="527"/>
    </location>
</feature>
<dbReference type="PANTHER" id="PTHR43201:SF5">
    <property type="entry name" value="MEDIUM-CHAIN ACYL-COA LIGASE ACSF2, MITOCHONDRIAL"/>
    <property type="match status" value="1"/>
</dbReference>
<dbReference type="InterPro" id="IPR045851">
    <property type="entry name" value="AMP-bd_C_sf"/>
</dbReference>
<evidence type="ECO:0000259" key="4">
    <source>
        <dbReference type="Pfam" id="PF00501"/>
    </source>
</evidence>
<dbReference type="PROSITE" id="PS00455">
    <property type="entry name" value="AMP_BINDING"/>
    <property type="match status" value="1"/>
</dbReference>
<reference evidence="6 7" key="1">
    <citation type="journal article" date="2015" name="Genome Announc.">
        <title>Complete genome sequence of Vibrio alginolyticus ATCC 17749.</title>
        <authorList>
            <person name="Liu X.F."/>
            <person name="Cao Y."/>
            <person name="Zhang H.L."/>
            <person name="Chen Y.J."/>
            <person name="Hu C.J."/>
        </authorList>
    </citation>
    <scope>NUCLEOTIDE SEQUENCE [LARGE SCALE GENOMIC DNA]</scope>
    <source>
        <strain evidence="7">ATCC 17749 / DSM 2171 / NBRC 15630 / NCIMB 1903 / NCTC 12160 / XII-53</strain>
    </source>
</reference>
<dbReference type="HOGENOM" id="CLU_000022_59_7_6"/>
<dbReference type="InterPro" id="IPR000873">
    <property type="entry name" value="AMP-dep_synth/lig_dom"/>
</dbReference>
<organism evidence="6 7">
    <name type="scientific">Vibrio alginolyticus (strain ATCC 17749 / DSM 2171 / NBRC 15630 / NCIMB 1903 / NCTC 12160 / XII-53)</name>
    <dbReference type="NCBI Taxonomy" id="1219076"/>
    <lineage>
        <taxon>Bacteria</taxon>
        <taxon>Pseudomonadati</taxon>
        <taxon>Pseudomonadota</taxon>
        <taxon>Gammaproteobacteria</taxon>
        <taxon>Vibrionales</taxon>
        <taxon>Vibrionaceae</taxon>
        <taxon>Vibrio</taxon>
    </lineage>
</organism>
<dbReference type="GO" id="GO:0019290">
    <property type="term" value="P:siderophore biosynthetic process"/>
    <property type="evidence" value="ECO:0007669"/>
    <property type="project" value="InterPro"/>
</dbReference>
<dbReference type="PANTHER" id="PTHR43201">
    <property type="entry name" value="ACYL-COA SYNTHETASE"/>
    <property type="match status" value="1"/>
</dbReference>
<dbReference type="Gene3D" id="3.30.300.30">
    <property type="match status" value="1"/>
</dbReference>
<dbReference type="Pfam" id="PF13193">
    <property type="entry name" value="AMP-binding_C"/>
    <property type="match status" value="1"/>
</dbReference>
<dbReference type="InterPro" id="IPR011963">
    <property type="entry name" value="DHB_AMP_lig"/>
</dbReference>
<dbReference type="FunFam" id="3.30.300.30:FF:000008">
    <property type="entry name" value="2,3-dihydroxybenzoate-AMP ligase"/>
    <property type="match status" value="1"/>
</dbReference>
<dbReference type="GO" id="GO:0008668">
    <property type="term" value="F:2,3-dihydroxybenzoate--[aryl-carrier protein] ligase"/>
    <property type="evidence" value="ECO:0007669"/>
    <property type="project" value="InterPro"/>
</dbReference>
<dbReference type="CDD" id="cd05920">
    <property type="entry name" value="23DHB-AMP_lg"/>
    <property type="match status" value="1"/>
</dbReference>
<dbReference type="InterPro" id="IPR020845">
    <property type="entry name" value="AMP-binding_CS"/>
</dbReference>
<dbReference type="AlphaFoldDB" id="A0A2I3C4T2"/>
<keyword evidence="3 6" id="KW-0436">Ligase</keyword>
<protein>
    <submittedName>
        <fullName evidence="6">2,3-dihydroxybenzoate-AMP ligase</fullName>
    </submittedName>
</protein>
<comment type="similarity">
    <text evidence="2">Belongs to the ATP-dependent AMP-binding enzyme family.</text>
</comment>
<dbReference type="SUPFAM" id="SSF56801">
    <property type="entry name" value="Acetyl-CoA synthetase-like"/>
    <property type="match status" value="1"/>
</dbReference>
<proteinExistence type="inferred from homology"/>